<dbReference type="CDD" id="cd08071">
    <property type="entry name" value="MPN_DUF2466"/>
    <property type="match status" value="1"/>
</dbReference>
<dbReference type="GO" id="GO:0006508">
    <property type="term" value="P:proteolysis"/>
    <property type="evidence" value="ECO:0007669"/>
    <property type="project" value="UniProtKB-KW"/>
</dbReference>
<name>A0A6P1MN34_9FIRM</name>
<dbReference type="PROSITE" id="PS50249">
    <property type="entry name" value="MPN"/>
    <property type="match status" value="1"/>
</dbReference>
<evidence type="ECO:0000256" key="1">
    <source>
        <dbReference type="ARBA" id="ARBA00010243"/>
    </source>
</evidence>
<dbReference type="KEGG" id="amic:Ami3637_12295"/>
<evidence type="ECO:0000256" key="2">
    <source>
        <dbReference type="ARBA" id="ARBA00022670"/>
    </source>
</evidence>
<evidence type="ECO:0000313" key="8">
    <source>
        <dbReference type="EMBL" id="QHI73076.1"/>
    </source>
</evidence>
<dbReference type="GO" id="GO:0046872">
    <property type="term" value="F:metal ion binding"/>
    <property type="evidence" value="ECO:0007669"/>
    <property type="project" value="UniProtKB-KW"/>
</dbReference>
<accession>A0A6P1MN34</accession>
<dbReference type="InterPro" id="IPR020891">
    <property type="entry name" value="UPF0758_CS"/>
</dbReference>
<evidence type="ECO:0000256" key="5">
    <source>
        <dbReference type="ARBA" id="ARBA00022833"/>
    </source>
</evidence>
<dbReference type="InterPro" id="IPR001405">
    <property type="entry name" value="UPF0758"/>
</dbReference>
<dbReference type="Gene3D" id="3.40.140.10">
    <property type="entry name" value="Cytidine Deaminase, domain 2"/>
    <property type="match status" value="1"/>
</dbReference>
<feature type="domain" description="MPN" evidence="7">
    <location>
        <begin position="26"/>
        <end position="148"/>
    </location>
</feature>
<sequence length="151" mass="16653">MKCSKRVDVVKVQIVKETSIKYMDRVIKSPDEAGSLIKNFIGKPDREQFGVMCIDTKGQPTNISIVAVGDLNCTIVHPREVFKTAILSNAASVILFHNHPSGIESPSMEDKNITKRLCDAGLILGIKVLDHVILGDMKTFSFKNNGLVLEE</sequence>
<dbReference type="EMBL" id="CP047591">
    <property type="protein sequence ID" value="QHI73076.1"/>
    <property type="molecule type" value="Genomic_DNA"/>
</dbReference>
<evidence type="ECO:0000256" key="3">
    <source>
        <dbReference type="ARBA" id="ARBA00022723"/>
    </source>
</evidence>
<dbReference type="PANTHER" id="PTHR30471:SF3">
    <property type="entry name" value="UPF0758 PROTEIN YEES-RELATED"/>
    <property type="match status" value="1"/>
</dbReference>
<keyword evidence="9" id="KW-1185">Reference proteome</keyword>
<dbReference type="InterPro" id="IPR037518">
    <property type="entry name" value="MPN"/>
</dbReference>
<dbReference type="Proteomes" id="UP000463883">
    <property type="component" value="Chromosome"/>
</dbReference>
<evidence type="ECO:0000256" key="6">
    <source>
        <dbReference type="ARBA" id="ARBA00023049"/>
    </source>
</evidence>
<reference evidence="8 9" key="1">
    <citation type="submission" date="2020-01" db="EMBL/GenBank/DDBJ databases">
        <title>Genomic analysis of Aminipila sp. CBA3637.</title>
        <authorList>
            <person name="Kim Y.B."/>
            <person name="Roh S.W."/>
        </authorList>
    </citation>
    <scope>NUCLEOTIDE SEQUENCE [LARGE SCALE GENOMIC DNA]</scope>
    <source>
        <strain evidence="8 9">CBA3637</strain>
    </source>
</reference>
<proteinExistence type="inferred from homology"/>
<dbReference type="InterPro" id="IPR025657">
    <property type="entry name" value="RadC_JAB"/>
</dbReference>
<comment type="similarity">
    <text evidence="1">Belongs to the UPF0758 family.</text>
</comment>
<keyword evidence="4" id="KW-0378">Hydrolase</keyword>
<gene>
    <name evidence="8" type="ORF">Ami3637_12295</name>
</gene>
<organism evidence="8 9">
    <name type="scientific">Aminipila terrae</name>
    <dbReference type="NCBI Taxonomy" id="2697030"/>
    <lineage>
        <taxon>Bacteria</taxon>
        <taxon>Bacillati</taxon>
        <taxon>Bacillota</taxon>
        <taxon>Clostridia</taxon>
        <taxon>Peptostreptococcales</taxon>
        <taxon>Anaerovoracaceae</taxon>
        <taxon>Aminipila</taxon>
    </lineage>
</organism>
<dbReference type="Pfam" id="PF04002">
    <property type="entry name" value="RadC"/>
    <property type="match status" value="1"/>
</dbReference>
<dbReference type="AlphaFoldDB" id="A0A6P1MN34"/>
<dbReference type="PROSITE" id="PS01302">
    <property type="entry name" value="UPF0758"/>
    <property type="match status" value="1"/>
</dbReference>
<protein>
    <submittedName>
        <fullName evidence="8">DNA repair protein RadC</fullName>
    </submittedName>
</protein>
<dbReference type="RefSeq" id="WP_162362843.1">
    <property type="nucleotide sequence ID" value="NZ_CP047591.1"/>
</dbReference>
<keyword evidence="6" id="KW-0482">Metalloprotease</keyword>
<dbReference type="PANTHER" id="PTHR30471">
    <property type="entry name" value="DNA REPAIR PROTEIN RADC"/>
    <property type="match status" value="1"/>
</dbReference>
<keyword evidence="2" id="KW-0645">Protease</keyword>
<dbReference type="GO" id="GO:0008237">
    <property type="term" value="F:metallopeptidase activity"/>
    <property type="evidence" value="ECO:0007669"/>
    <property type="project" value="UniProtKB-KW"/>
</dbReference>
<keyword evidence="5" id="KW-0862">Zinc</keyword>
<evidence type="ECO:0000313" key="9">
    <source>
        <dbReference type="Proteomes" id="UP000463883"/>
    </source>
</evidence>
<evidence type="ECO:0000259" key="7">
    <source>
        <dbReference type="PROSITE" id="PS50249"/>
    </source>
</evidence>
<evidence type="ECO:0000256" key="4">
    <source>
        <dbReference type="ARBA" id="ARBA00022801"/>
    </source>
</evidence>
<keyword evidence="3" id="KW-0479">Metal-binding</keyword>